<organism evidence="1 2">
    <name type="scientific">Sphingobacterium haloxyli</name>
    <dbReference type="NCBI Taxonomy" id="2100533"/>
    <lineage>
        <taxon>Bacteria</taxon>
        <taxon>Pseudomonadati</taxon>
        <taxon>Bacteroidota</taxon>
        <taxon>Sphingobacteriia</taxon>
        <taxon>Sphingobacteriales</taxon>
        <taxon>Sphingobacteriaceae</taxon>
        <taxon>Sphingobacterium</taxon>
    </lineage>
</organism>
<proteinExistence type="predicted"/>
<evidence type="ECO:0008006" key="3">
    <source>
        <dbReference type="Google" id="ProtNLM"/>
    </source>
</evidence>
<name>A0A2S9J4T7_9SPHI</name>
<dbReference type="EMBL" id="PVBQ01000005">
    <property type="protein sequence ID" value="PRD47816.1"/>
    <property type="molecule type" value="Genomic_DNA"/>
</dbReference>
<sequence>MKKMLETKRLTAITEYNRLRGALLIFTFALLLFSSCKKENLDYKVDYREFTEAIEPSMVRLVNIGRNRNLEVNGDSLTNFRWPPANPEAPDEERTQVLPTKYFPSTGQLGLTWTVPNEFFTPEHATEITFYSGPTLNRMHHTFPIHEDGSQPTDYYLLKIEREMHEGPEVIEVPRDVTAPSRPDHFKIRLLNFAQTFDNYLVTAENLMAPMTLAYADGTPVSPETTNVPIGQWSEYVEVPYGTYQFKVLTQDQRQVPMATTSPTIHVTTSAIPDMTQRDPNDARSPASTGLVYAELQTFQPGGIYSIAVHPYTMKYNAPGAGNAFTVTDIIQNAFQVITDLSAPLNNSYVRVQLVNATLNSSPLRLELSQERTTEAVPSERYSDYVISLVGSRMLQVKDPSGNVVIHQEAQLQAGKNYSLWVYTGENQELQSLLVSNNLASSEMLGNSDSNGNYGDPFRRYYPFPFTYRFLNLLTGFEEVTLTNQLGIPYGRPASHLLQGVAKDDNPYYFNIGSDQYREQWFMLYQSSPTELPGRWISEVTGLSTKAMIADETLYTRANRNVPNAEPGVYTVAAIGTFNDGQKNAKIMYVKHTK</sequence>
<comment type="caution">
    <text evidence="1">The sequence shown here is derived from an EMBL/GenBank/DDBJ whole genome shotgun (WGS) entry which is preliminary data.</text>
</comment>
<evidence type="ECO:0000313" key="1">
    <source>
        <dbReference type="EMBL" id="PRD47816.1"/>
    </source>
</evidence>
<protein>
    <recommendedName>
        <fullName evidence="3">DUF4397 domain-containing protein</fullName>
    </recommendedName>
</protein>
<keyword evidence="2" id="KW-1185">Reference proteome</keyword>
<reference evidence="1 2" key="1">
    <citation type="submission" date="2018-02" db="EMBL/GenBank/DDBJ databases">
        <title>The draft genome of Sphingobacterium sp. 5JN-11.</title>
        <authorList>
            <person name="Liu L."/>
            <person name="Li L."/>
            <person name="Liang L."/>
            <person name="Zhang X."/>
            <person name="Wang T."/>
        </authorList>
    </citation>
    <scope>NUCLEOTIDE SEQUENCE [LARGE SCALE GENOMIC DNA]</scope>
    <source>
        <strain evidence="1 2">5JN-11</strain>
    </source>
</reference>
<evidence type="ECO:0000313" key="2">
    <source>
        <dbReference type="Proteomes" id="UP000239711"/>
    </source>
</evidence>
<dbReference type="AlphaFoldDB" id="A0A2S9J4T7"/>
<gene>
    <name evidence="1" type="ORF">C5745_07830</name>
</gene>
<dbReference type="Proteomes" id="UP000239711">
    <property type="component" value="Unassembled WGS sequence"/>
</dbReference>
<accession>A0A2S9J4T7</accession>